<protein>
    <submittedName>
        <fullName evidence="1">LuxR C-terminal-related transcriptional regulator</fullName>
    </submittedName>
</protein>
<name>A0ACD5BDM8_9PSEU</name>
<dbReference type="Proteomes" id="UP001456344">
    <property type="component" value="Chromosome"/>
</dbReference>
<proteinExistence type="predicted"/>
<evidence type="ECO:0000313" key="1">
    <source>
        <dbReference type="EMBL" id="WYW17503.1"/>
    </source>
</evidence>
<accession>A0ACD5BDM8</accession>
<sequence length="211" mass="22741">MTEQNSRAVDRAQSAFHALLVDPHPDRRWNLAYRLKAMGAEAVAEITMTHSVRMETSVAASCDLVLLHSGQATDSTAEMVADLRRHGGKRVLVIASEREPAPAIAAFAANAVGYLIDRSDPAPADGPVVQPSPRDEGLVRDEHDTHAQRLSAREIEILSMVADGKSNREISVDLALSVNTVKGHLAKVAKKLQTGDRSRMVLLALRAGVIS</sequence>
<dbReference type="EMBL" id="CP150484">
    <property type="protein sequence ID" value="WYW17503.1"/>
    <property type="molecule type" value="Genomic_DNA"/>
</dbReference>
<gene>
    <name evidence="1" type="ORF">LCL61_18300</name>
</gene>
<keyword evidence="2" id="KW-1185">Reference proteome</keyword>
<evidence type="ECO:0000313" key="2">
    <source>
        <dbReference type="Proteomes" id="UP001456344"/>
    </source>
</evidence>
<organism evidence="1 2">
    <name type="scientific">Amycolatopsis coloradensis</name>
    <dbReference type="NCBI Taxonomy" id="76021"/>
    <lineage>
        <taxon>Bacteria</taxon>
        <taxon>Bacillati</taxon>
        <taxon>Actinomycetota</taxon>
        <taxon>Actinomycetes</taxon>
        <taxon>Pseudonocardiales</taxon>
        <taxon>Pseudonocardiaceae</taxon>
        <taxon>Amycolatopsis</taxon>
    </lineage>
</organism>
<reference evidence="1" key="1">
    <citation type="submission" date="2023-10" db="EMBL/GenBank/DDBJ databases">
        <title>Whole genome sequencing of actinobacterial strain Amycolatopsis sp. (BCA-696) identifies the underlying plant growth-promoting genes.</title>
        <authorList>
            <person name="Gandham P."/>
            <person name="Vadla N."/>
            <person name="Saji A."/>
            <person name="Srinivas V."/>
            <person name="Ruperao P."/>
            <person name="Selvanayagam S."/>
            <person name="Saxena R.K."/>
            <person name="Rathore A."/>
            <person name="Gopalakrishnan S."/>
            <person name="Thakur V."/>
        </authorList>
    </citation>
    <scope>NUCLEOTIDE SEQUENCE</scope>
    <source>
        <strain evidence="1">BCA-696</strain>
    </source>
</reference>